<name>K5VBQ0_PHACS</name>
<evidence type="ECO:0008006" key="3">
    <source>
        <dbReference type="Google" id="ProtNLM"/>
    </source>
</evidence>
<organism evidence="1 2">
    <name type="scientific">Phanerochaete carnosa (strain HHB-10118-sp)</name>
    <name type="common">White-rot fungus</name>
    <name type="synonym">Peniophora carnosa</name>
    <dbReference type="NCBI Taxonomy" id="650164"/>
    <lineage>
        <taxon>Eukaryota</taxon>
        <taxon>Fungi</taxon>
        <taxon>Dikarya</taxon>
        <taxon>Basidiomycota</taxon>
        <taxon>Agaricomycotina</taxon>
        <taxon>Agaricomycetes</taxon>
        <taxon>Polyporales</taxon>
        <taxon>Phanerochaetaceae</taxon>
        <taxon>Phanerochaete</taxon>
    </lineage>
</organism>
<proteinExistence type="predicted"/>
<dbReference type="KEGG" id="pco:PHACADRAFT_246188"/>
<dbReference type="InParanoid" id="K5VBQ0"/>
<dbReference type="Proteomes" id="UP000008370">
    <property type="component" value="Unassembled WGS sequence"/>
</dbReference>
<accession>K5VBQ0</accession>
<keyword evidence="2" id="KW-1185">Reference proteome</keyword>
<sequence length="702" mass="80088">MPTPAAPLIRDRPSRVRHFVLKGTSVRIRGYDVPWEKNDVGKIPVFYGGLLGPPTESWMLYRDQREWRRSAWGLAQIALLGAAAEEKLFQTSGQGERFTLRPTTRSSVPFQWVHVGPGAIPDTLADLSCATMSIADLLHNLNTVLGANHLLGTEGIDDLLEEIRRTSHDFGEAYGKVRAWWTGPELGRMGRRLYAMLREHEADDEAFRQQVTQGFALQKSGVRPRRVWDLYSNRVLPTATVPEYKYDRSPRSLPYQLWTVSHSWVAEEEQENIWTPVNNNQWPVPLPRATSLGHVRVELLNMGAEYVWLDVLCLRQQGRKEDEAQRIEEWKIDVPTIGYIYQGDPDDKRRPCITYFNGLGLPLDTSPNTLASGRHWFNRVWTRQETLLSWLPGGLTGEPLTDGEEFFSRLRALTEQADAQSEGLAKELMGRSCTKELDRIAGLAYCLRCPTLPLYNEAVPVERAWELLLKHVPDGWRTDVFLRNPADTPFALFPSWRGYGTAGPALYGTLLDGLNPLQLVDQSQLYTGDPGQYYHIADFVGPCRITCTSHSTTTENWPPGALRLRLDVKGASTFTLVPEGIHGVVLQDAVYTLIRFRGYYREEECWVIAEIIEDRDARGFERPAVKAVKWAVMRIIPDYRSKSSRKTNWTPVDYWAKVWRNSKQGNVMYITGEEAQQRTKYKDQYIAAFEKIRALGKTFIIT</sequence>
<dbReference type="GeneID" id="18913755"/>
<dbReference type="AlphaFoldDB" id="K5VBQ0"/>
<evidence type="ECO:0000313" key="2">
    <source>
        <dbReference type="Proteomes" id="UP000008370"/>
    </source>
</evidence>
<gene>
    <name evidence="1" type="ORF">PHACADRAFT_246188</name>
</gene>
<reference evidence="1 2" key="1">
    <citation type="journal article" date="2012" name="BMC Genomics">
        <title>Comparative genomics of the white-rot fungi, Phanerochaete carnosa and P. chrysosporium, to elucidate the genetic basis of the distinct wood types they colonize.</title>
        <authorList>
            <person name="Suzuki H."/>
            <person name="MacDonald J."/>
            <person name="Syed K."/>
            <person name="Salamov A."/>
            <person name="Hori C."/>
            <person name="Aerts A."/>
            <person name="Henrissat B."/>
            <person name="Wiebenga A."/>
            <person name="vanKuyk P.A."/>
            <person name="Barry K."/>
            <person name="Lindquist E."/>
            <person name="LaButti K."/>
            <person name="Lapidus A."/>
            <person name="Lucas S."/>
            <person name="Coutinho P."/>
            <person name="Gong Y."/>
            <person name="Samejima M."/>
            <person name="Mahadevan R."/>
            <person name="Abou-Zaid M."/>
            <person name="de Vries R.P."/>
            <person name="Igarashi K."/>
            <person name="Yadav J.S."/>
            <person name="Grigoriev I.V."/>
            <person name="Master E.R."/>
        </authorList>
    </citation>
    <scope>NUCLEOTIDE SEQUENCE [LARGE SCALE GENOMIC DNA]</scope>
    <source>
        <strain evidence="1 2">HHB-10118-sp</strain>
    </source>
</reference>
<dbReference type="RefSeq" id="XP_007389795.1">
    <property type="nucleotide sequence ID" value="XM_007389733.1"/>
</dbReference>
<evidence type="ECO:0000313" key="1">
    <source>
        <dbReference type="EMBL" id="EKM60326.1"/>
    </source>
</evidence>
<dbReference type="EMBL" id="JH930468">
    <property type="protein sequence ID" value="EKM60326.1"/>
    <property type="molecule type" value="Genomic_DNA"/>
</dbReference>
<dbReference type="OrthoDB" id="10421125at2759"/>
<dbReference type="HOGENOM" id="CLU_016205_0_0_1"/>
<protein>
    <recommendedName>
        <fullName evidence="3">Heterokaryon incompatibility domain-containing protein</fullName>
    </recommendedName>
</protein>